<keyword evidence="2" id="KW-0805">Transcription regulation</keyword>
<sequence>MGLFHIAQRQTPRLYKTKASGGIKNCDAYVAKIPCATLKEAQAALLEYFHCTRYIPFMDAENMSKNSPDFLRKLLERVHVVKDVGSSMRRFLRYHPINEFEPFFESLGLKPCEYSPFLHRDLMFLSDDSLLLENYRVLCEFGIERSKIGLIFKKAVQVFQLEFGVLPLKLQAYQELGLSESFMVKIIVCSPCVLIGDVDMKFIKVLEILRSMGLDYGWIEEHLSEQDSYNWNTILRVLNFFSATCCSSELVSLISQHPGLLFESSGYAAFSLTAILLKLGLPIDQISSMFLQFPKIQVRQFVSNLNKCILFFHEIEMEVDEIRKIVRLYPLLLGSCRLYKANSLFSYLNVGKKRLCKYIQENPQELSKWGIGLRVEPLPNSGDHVESQRLKMKFFLDLGYGENPDMMKKAFKVFRGRGRELQERFDSIVNAGLDKAAVSEMDPCIGTVGPESGHEHNRVSSEEQLISCRKQNIGKPSSVV</sequence>
<gene>
    <name evidence="4" type="ORF">V6N12_037180</name>
</gene>
<dbReference type="PANTHER" id="PTHR13068:SF38">
    <property type="entry name" value="TRANSCRIPTION TERMINATION FACTOR FAMILY PROTEIN"/>
    <property type="match status" value="1"/>
</dbReference>
<dbReference type="InterPro" id="IPR003690">
    <property type="entry name" value="MTERF"/>
</dbReference>
<keyword evidence="5" id="KW-1185">Reference proteome</keyword>
<name>A0ABR2ARQ3_9ROSI</name>
<comment type="similarity">
    <text evidence="1">Belongs to the mTERF family.</text>
</comment>
<evidence type="ECO:0000256" key="3">
    <source>
        <dbReference type="ARBA" id="ARBA00022946"/>
    </source>
</evidence>
<dbReference type="EMBL" id="JBBPBM010000353">
    <property type="protein sequence ID" value="KAK8496704.1"/>
    <property type="molecule type" value="Genomic_DNA"/>
</dbReference>
<organism evidence="4 5">
    <name type="scientific">Hibiscus sabdariffa</name>
    <name type="common">roselle</name>
    <dbReference type="NCBI Taxonomy" id="183260"/>
    <lineage>
        <taxon>Eukaryota</taxon>
        <taxon>Viridiplantae</taxon>
        <taxon>Streptophyta</taxon>
        <taxon>Embryophyta</taxon>
        <taxon>Tracheophyta</taxon>
        <taxon>Spermatophyta</taxon>
        <taxon>Magnoliopsida</taxon>
        <taxon>eudicotyledons</taxon>
        <taxon>Gunneridae</taxon>
        <taxon>Pentapetalae</taxon>
        <taxon>rosids</taxon>
        <taxon>malvids</taxon>
        <taxon>Malvales</taxon>
        <taxon>Malvaceae</taxon>
        <taxon>Malvoideae</taxon>
        <taxon>Hibiscus</taxon>
    </lineage>
</organism>
<dbReference type="InterPro" id="IPR038538">
    <property type="entry name" value="MTERF_sf"/>
</dbReference>
<keyword evidence="2" id="KW-0804">Transcription</keyword>
<evidence type="ECO:0000256" key="2">
    <source>
        <dbReference type="ARBA" id="ARBA00022472"/>
    </source>
</evidence>
<dbReference type="Gene3D" id="1.25.70.10">
    <property type="entry name" value="Transcription termination factor 3, mitochondrial"/>
    <property type="match status" value="2"/>
</dbReference>
<accession>A0ABR2ARQ3</accession>
<dbReference type="SMART" id="SM00733">
    <property type="entry name" value="Mterf"/>
    <property type="match status" value="2"/>
</dbReference>
<dbReference type="Pfam" id="PF02536">
    <property type="entry name" value="mTERF"/>
    <property type="match status" value="1"/>
</dbReference>
<reference evidence="4 5" key="1">
    <citation type="journal article" date="2024" name="G3 (Bethesda)">
        <title>Genome assembly of Hibiscus sabdariffa L. provides insights into metabolisms of medicinal natural products.</title>
        <authorList>
            <person name="Kim T."/>
        </authorList>
    </citation>
    <scope>NUCLEOTIDE SEQUENCE [LARGE SCALE GENOMIC DNA]</scope>
    <source>
        <strain evidence="4">TK-2024</strain>
        <tissue evidence="4">Old leaves</tissue>
    </source>
</reference>
<evidence type="ECO:0000313" key="4">
    <source>
        <dbReference type="EMBL" id="KAK8496704.1"/>
    </source>
</evidence>
<protein>
    <submittedName>
        <fullName evidence="4">Uncharacterized protein</fullName>
    </submittedName>
</protein>
<keyword evidence="2" id="KW-0806">Transcription termination</keyword>
<comment type="caution">
    <text evidence="4">The sequence shown here is derived from an EMBL/GenBank/DDBJ whole genome shotgun (WGS) entry which is preliminary data.</text>
</comment>
<dbReference type="Proteomes" id="UP001472677">
    <property type="component" value="Unassembled WGS sequence"/>
</dbReference>
<proteinExistence type="inferred from homology"/>
<keyword evidence="3" id="KW-0809">Transit peptide</keyword>
<evidence type="ECO:0000256" key="1">
    <source>
        <dbReference type="ARBA" id="ARBA00007692"/>
    </source>
</evidence>
<evidence type="ECO:0000313" key="5">
    <source>
        <dbReference type="Proteomes" id="UP001472677"/>
    </source>
</evidence>
<dbReference type="PANTHER" id="PTHR13068">
    <property type="entry name" value="CGI-12 PROTEIN-RELATED"/>
    <property type="match status" value="1"/>
</dbReference>